<dbReference type="Gene3D" id="3.30.160.190">
    <property type="entry name" value="atu1810 like domain"/>
    <property type="match status" value="1"/>
</dbReference>
<dbReference type="AlphaFoldDB" id="A0A8J3EB67"/>
<evidence type="ECO:0000256" key="3">
    <source>
        <dbReference type="ARBA" id="ARBA00022660"/>
    </source>
</evidence>
<sequence length="206" mass="21974">MPGRRPATHGASPDPAALRPAPGTPDAAYRPPLLPGTATPATSPLPSVRIRRLARSVLQSGRGRDRWVLEFRHGARPFVDPLMGWLGGADPLAPLRLEFPDAESAVAFAERQGWRYEVEAPPPRRVRYRSYADQLRYDLAEAIGKVAPWRADTAPPAAAGVRPDAVEEASRESFPASDPPGWTGLRLGGHAAPGGAGDTGKEPETG</sequence>
<keyword evidence="5" id="KW-0249">Electron transport</keyword>
<proteinExistence type="predicted"/>
<reference evidence="8 9" key="1">
    <citation type="journal article" date="2014" name="Int. J. Syst. Evol. Microbiol.">
        <title>Complete genome sequence of Corynebacterium casei LMG S-19264T (=DSM 44701T), isolated from a smear-ripened cheese.</title>
        <authorList>
            <consortium name="US DOE Joint Genome Institute (JGI-PGF)"/>
            <person name="Walter F."/>
            <person name="Albersmeier A."/>
            <person name="Kalinowski J."/>
            <person name="Ruckert C."/>
        </authorList>
    </citation>
    <scope>NUCLEOTIDE SEQUENCE [LARGE SCALE GENOMIC DNA]</scope>
    <source>
        <strain evidence="8 9">CGMCC 1.16330</strain>
    </source>
</reference>
<feature type="region of interest" description="Disordered" evidence="7">
    <location>
        <begin position="155"/>
        <end position="206"/>
    </location>
</feature>
<accession>A0A8J3EB67</accession>
<name>A0A8J3EB67_9PROT</name>
<evidence type="ECO:0000256" key="7">
    <source>
        <dbReference type="SAM" id="MobiDB-lite"/>
    </source>
</evidence>
<dbReference type="PANTHER" id="PTHR12219:SF8">
    <property type="entry name" value="NADH DEHYDROGENASE [UBIQUINONE] IRON-SULFUR PROTEIN 4, MITOCHONDRIAL"/>
    <property type="match status" value="1"/>
</dbReference>
<keyword evidence="4" id="KW-0809">Transit peptide</keyword>
<dbReference type="PANTHER" id="PTHR12219">
    <property type="entry name" value="NADH-UBIQUINONE OXIDOREDUCTASE"/>
    <property type="match status" value="1"/>
</dbReference>
<comment type="subcellular location">
    <subcellularLocation>
        <location evidence="1">Membrane</location>
    </subcellularLocation>
</comment>
<feature type="compositionally biased region" description="Low complexity" evidence="7">
    <location>
        <begin position="35"/>
        <end position="46"/>
    </location>
</feature>
<evidence type="ECO:0000256" key="1">
    <source>
        <dbReference type="ARBA" id="ARBA00004370"/>
    </source>
</evidence>
<dbReference type="Pfam" id="PF04800">
    <property type="entry name" value="NDUS4"/>
    <property type="match status" value="1"/>
</dbReference>
<keyword evidence="2" id="KW-0813">Transport</keyword>
<keyword evidence="3" id="KW-0679">Respiratory chain</keyword>
<keyword evidence="9" id="KW-1185">Reference proteome</keyword>
<dbReference type="GO" id="GO:0016020">
    <property type="term" value="C:membrane"/>
    <property type="evidence" value="ECO:0007669"/>
    <property type="project" value="UniProtKB-SubCell"/>
</dbReference>
<dbReference type="RefSeq" id="WP_188900129.1">
    <property type="nucleotide sequence ID" value="NZ_BMKS01000005.1"/>
</dbReference>
<dbReference type="InterPro" id="IPR038532">
    <property type="entry name" value="NDUFS4-like_sf"/>
</dbReference>
<evidence type="ECO:0000256" key="4">
    <source>
        <dbReference type="ARBA" id="ARBA00022946"/>
    </source>
</evidence>
<feature type="region of interest" description="Disordered" evidence="7">
    <location>
        <begin position="1"/>
        <end position="46"/>
    </location>
</feature>
<evidence type="ECO:0008006" key="10">
    <source>
        <dbReference type="Google" id="ProtNLM"/>
    </source>
</evidence>
<evidence type="ECO:0000256" key="6">
    <source>
        <dbReference type="ARBA" id="ARBA00023136"/>
    </source>
</evidence>
<protein>
    <recommendedName>
        <fullName evidence="10">ETC complex I subunit</fullName>
    </recommendedName>
</protein>
<evidence type="ECO:0000313" key="8">
    <source>
        <dbReference type="EMBL" id="GGG33996.1"/>
    </source>
</evidence>
<dbReference type="GO" id="GO:0022900">
    <property type="term" value="P:electron transport chain"/>
    <property type="evidence" value="ECO:0007669"/>
    <property type="project" value="InterPro"/>
</dbReference>
<gene>
    <name evidence="8" type="ORF">GCM10010964_22410</name>
</gene>
<dbReference type="EMBL" id="BMKS01000005">
    <property type="protein sequence ID" value="GGG33996.1"/>
    <property type="molecule type" value="Genomic_DNA"/>
</dbReference>
<organism evidence="8 9">
    <name type="scientific">Caldovatus sediminis</name>
    <dbReference type="NCBI Taxonomy" id="2041189"/>
    <lineage>
        <taxon>Bacteria</taxon>
        <taxon>Pseudomonadati</taxon>
        <taxon>Pseudomonadota</taxon>
        <taxon>Alphaproteobacteria</taxon>
        <taxon>Acetobacterales</taxon>
        <taxon>Roseomonadaceae</taxon>
        <taxon>Caldovatus</taxon>
    </lineage>
</organism>
<keyword evidence="6" id="KW-0472">Membrane</keyword>
<evidence type="ECO:0000256" key="5">
    <source>
        <dbReference type="ARBA" id="ARBA00022982"/>
    </source>
</evidence>
<dbReference type="InterPro" id="IPR006885">
    <property type="entry name" value="NADH_UbQ_FeS_4_mit-like"/>
</dbReference>
<evidence type="ECO:0000256" key="2">
    <source>
        <dbReference type="ARBA" id="ARBA00022448"/>
    </source>
</evidence>
<evidence type="ECO:0000313" key="9">
    <source>
        <dbReference type="Proteomes" id="UP000597507"/>
    </source>
</evidence>
<dbReference type="Proteomes" id="UP000597507">
    <property type="component" value="Unassembled WGS sequence"/>
</dbReference>
<comment type="caution">
    <text evidence="8">The sequence shown here is derived from an EMBL/GenBank/DDBJ whole genome shotgun (WGS) entry which is preliminary data.</text>
</comment>